<dbReference type="InterPro" id="IPR016181">
    <property type="entry name" value="Acyl_CoA_acyltransferase"/>
</dbReference>
<dbReference type="InterPro" id="IPR000182">
    <property type="entry name" value="GNAT_dom"/>
</dbReference>
<protein>
    <recommendedName>
        <fullName evidence="1">N-acetyltransferase domain-containing protein</fullName>
    </recommendedName>
</protein>
<keyword evidence="3" id="KW-1185">Reference proteome</keyword>
<dbReference type="CDD" id="cd04301">
    <property type="entry name" value="NAT_SF"/>
    <property type="match status" value="1"/>
</dbReference>
<dbReference type="Pfam" id="PF00583">
    <property type="entry name" value="Acetyltransf_1"/>
    <property type="match status" value="1"/>
</dbReference>
<dbReference type="RefSeq" id="WP_038698455.1">
    <property type="nucleotide sequence ID" value="NZ_CP009286.1"/>
</dbReference>
<evidence type="ECO:0000259" key="1">
    <source>
        <dbReference type="PROSITE" id="PS51186"/>
    </source>
</evidence>
<name>A0A089M1U1_9BACL</name>
<dbReference type="Gene3D" id="3.40.630.30">
    <property type="match status" value="1"/>
</dbReference>
<evidence type="ECO:0000313" key="3">
    <source>
        <dbReference type="Proteomes" id="UP000029507"/>
    </source>
</evidence>
<dbReference type="KEGG" id="pste:PSTEL_22190"/>
<dbReference type="AlphaFoldDB" id="A0A089M1U1"/>
<dbReference type="Proteomes" id="UP000029507">
    <property type="component" value="Chromosome"/>
</dbReference>
<organism evidence="2 3">
    <name type="scientific">Paenibacillus stellifer</name>
    <dbReference type="NCBI Taxonomy" id="169760"/>
    <lineage>
        <taxon>Bacteria</taxon>
        <taxon>Bacillati</taxon>
        <taxon>Bacillota</taxon>
        <taxon>Bacilli</taxon>
        <taxon>Bacillales</taxon>
        <taxon>Paenibacillaceae</taxon>
        <taxon>Paenibacillus</taxon>
    </lineage>
</organism>
<dbReference type="PROSITE" id="PS51186">
    <property type="entry name" value="GNAT"/>
    <property type="match status" value="1"/>
</dbReference>
<dbReference type="STRING" id="169760.PSTEL_22190"/>
<gene>
    <name evidence="2" type="ORF">PSTEL_22190</name>
</gene>
<feature type="domain" description="N-acetyltransferase" evidence="1">
    <location>
        <begin position="1"/>
        <end position="111"/>
    </location>
</feature>
<dbReference type="SUPFAM" id="SSF55729">
    <property type="entry name" value="Acyl-CoA N-acyltransferases (Nat)"/>
    <property type="match status" value="1"/>
</dbReference>
<dbReference type="OrthoDB" id="6382410at2"/>
<reference evidence="2 3" key="1">
    <citation type="submission" date="2014-08" db="EMBL/GenBank/DDBJ databases">
        <title>Comparative genomics of the Paenibacillus odorifer group.</title>
        <authorList>
            <person name="den Bakker H.C."/>
            <person name="Tsai Y.-C."/>
            <person name="Martin N."/>
            <person name="Korlach J."/>
            <person name="Wiedmann M."/>
        </authorList>
    </citation>
    <scope>NUCLEOTIDE SEQUENCE [LARGE SCALE GENOMIC DNA]</scope>
    <source>
        <strain evidence="2 3">DSM 14472</strain>
    </source>
</reference>
<dbReference type="HOGENOM" id="CLU_013985_13_3_9"/>
<proteinExistence type="predicted"/>
<dbReference type="GO" id="GO:0016747">
    <property type="term" value="F:acyltransferase activity, transferring groups other than amino-acyl groups"/>
    <property type="evidence" value="ECO:0007669"/>
    <property type="project" value="InterPro"/>
</dbReference>
<accession>A0A089M1U1</accession>
<sequence length="111" mass="13280">MYICKNGSDPIGAFMLKDENRFWWPEIEGEDTFFLKKFGIAEGYRGTGVSSMVMDRIKALAKERNKKFIRIEFYGDRGYLRRFYEANGFEFVRQRVMPDGIEILFYEYRIV</sequence>
<dbReference type="EMBL" id="CP009286">
    <property type="protein sequence ID" value="AIQ65418.1"/>
    <property type="molecule type" value="Genomic_DNA"/>
</dbReference>
<evidence type="ECO:0000313" key="2">
    <source>
        <dbReference type="EMBL" id="AIQ65418.1"/>
    </source>
</evidence>